<dbReference type="EMBL" id="LKCN02000001">
    <property type="protein sequence ID" value="RCI16984.1"/>
    <property type="molecule type" value="Genomic_DNA"/>
</dbReference>
<reference evidence="1 2" key="1">
    <citation type="journal article" date="2015" name="BMC Genomics">
        <title>Insights from the genome of Ophiocordyceps polyrhachis-furcata to pathogenicity and host specificity in insect fungi.</title>
        <authorList>
            <person name="Wichadakul D."/>
            <person name="Kobmoo N."/>
            <person name="Ingsriswang S."/>
            <person name="Tangphatsornruang S."/>
            <person name="Chantasingh D."/>
            <person name="Luangsa-ard J.J."/>
            <person name="Eurwilaichitr L."/>
        </authorList>
    </citation>
    <scope>NUCLEOTIDE SEQUENCE [LARGE SCALE GENOMIC DNA]</scope>
    <source>
        <strain evidence="1 2">BCC 54312</strain>
    </source>
</reference>
<evidence type="ECO:0000313" key="2">
    <source>
        <dbReference type="Proteomes" id="UP000253664"/>
    </source>
</evidence>
<organism evidence="1 2">
    <name type="scientific">Ophiocordyceps polyrhachis-furcata BCC 54312</name>
    <dbReference type="NCBI Taxonomy" id="1330021"/>
    <lineage>
        <taxon>Eukaryota</taxon>
        <taxon>Fungi</taxon>
        <taxon>Dikarya</taxon>
        <taxon>Ascomycota</taxon>
        <taxon>Pezizomycotina</taxon>
        <taxon>Sordariomycetes</taxon>
        <taxon>Hypocreomycetidae</taxon>
        <taxon>Hypocreales</taxon>
        <taxon>Ophiocordycipitaceae</taxon>
        <taxon>Ophiocordyceps</taxon>
    </lineage>
</organism>
<name>A0A367LRA6_9HYPO</name>
<gene>
    <name evidence="1" type="ORF">L249_2309</name>
</gene>
<proteinExistence type="predicted"/>
<evidence type="ECO:0000313" key="1">
    <source>
        <dbReference type="EMBL" id="RCI16984.1"/>
    </source>
</evidence>
<accession>A0A367LRA6</accession>
<sequence>MASEMSSSLIFSEPFTCPLPTLILAPLRIIGIEAPSPKARSSSEDQYVDDTSKWTDASIECSSVSVSVCYTYSVKTKIEGTERRKRMHLIGAPSPLLLPLFLTLTTAADVDFSCTMGDKRCVWYGNGPVCGSSHHEIGYVDKSGLEYVRSTRFNGPQTLSQRDRNADSNWLSRSCADSYGLHCVTGYKRLYCESQHNRTALMCQCD</sequence>
<dbReference type="Proteomes" id="UP000253664">
    <property type="component" value="Unassembled WGS sequence"/>
</dbReference>
<protein>
    <submittedName>
        <fullName evidence="1">Uncharacterized protein</fullName>
    </submittedName>
</protein>
<dbReference type="AlphaFoldDB" id="A0A367LRA6"/>
<dbReference type="OrthoDB" id="4922512at2759"/>
<comment type="caution">
    <text evidence="1">The sequence shown here is derived from an EMBL/GenBank/DDBJ whole genome shotgun (WGS) entry which is preliminary data.</text>
</comment>
<keyword evidence="2" id="KW-1185">Reference proteome</keyword>